<evidence type="ECO:0000313" key="5">
    <source>
        <dbReference type="Proteomes" id="UP000323410"/>
    </source>
</evidence>
<dbReference type="AlphaFoldDB" id="A0A5D0XS44"/>
<reference evidence="4 5" key="1">
    <citation type="submission" date="2019-08" db="EMBL/GenBank/DDBJ databases">
        <title>Genone of Arthrobacter echini P9.</title>
        <authorList>
            <person name="Bowman J.P."/>
        </authorList>
    </citation>
    <scope>NUCLEOTIDE SEQUENCE [LARGE SCALE GENOMIC DNA]</scope>
    <source>
        <strain evidence="4 5">P9</strain>
    </source>
</reference>
<keyword evidence="5" id="KW-1185">Reference proteome</keyword>
<feature type="domain" description="GerMN" evidence="3">
    <location>
        <begin position="224"/>
        <end position="321"/>
    </location>
</feature>
<evidence type="ECO:0000259" key="3">
    <source>
        <dbReference type="SMART" id="SM00909"/>
    </source>
</evidence>
<evidence type="ECO:0000313" key="4">
    <source>
        <dbReference type="EMBL" id="TYC99375.1"/>
    </source>
</evidence>
<protein>
    <submittedName>
        <fullName evidence="4">GerMN domain-containing protein</fullName>
    </submittedName>
</protein>
<accession>A0A5D0XS44</accession>
<dbReference type="EMBL" id="VSLD01000002">
    <property type="protein sequence ID" value="TYC99375.1"/>
    <property type="molecule type" value="Genomic_DNA"/>
</dbReference>
<comment type="caution">
    <text evidence="4">The sequence shown here is derived from an EMBL/GenBank/DDBJ whole genome shotgun (WGS) entry which is preliminary data.</text>
</comment>
<keyword evidence="2" id="KW-1133">Transmembrane helix</keyword>
<keyword evidence="2" id="KW-0812">Transmembrane</keyword>
<feature type="region of interest" description="Disordered" evidence="1">
    <location>
        <begin position="154"/>
        <end position="186"/>
    </location>
</feature>
<feature type="compositionally biased region" description="Low complexity" evidence="1">
    <location>
        <begin position="154"/>
        <end position="177"/>
    </location>
</feature>
<gene>
    <name evidence="4" type="ORF">FQ377_05170</name>
</gene>
<sequence length="436" mass="44856">MGLRRQQGIRWTAARPGRRAMTDRAHREAVTNSYRSGCTSPTSRQSASGGGSACAKLRRTLGIGRNRSCVMRLQQPLSSPGHPVLSRDTGTCRVPSTEPRCARRKGAGMSEPDPLRTKRLGLGGILLITGAVLVAGTVFVAPTIGPVDGTAMTTDLTTAPTPDPTSGAGTTSSAGAARSVDPAPSPVGQAGSLVPVYWVGETGGVDRLFREFRRSPAGASGDAISDAVHLMTSEDPLDPDYRSPWSPASEVSSSISTDNVITLDISSDAFDGQLGEEDALLAVQQLIYTATAAASDAGLIRGGESSSVIVLVDATADYRAFGSVDLGGEWSRDASVLAPVWIIDPQEGVGLDAGVLTVHGVASAPRTTATWSILPLKKGRPDPGHPVGEGVVGIGGDGAAGTYSFSVELPPGRYQITVSVPFEGRAAADSSTVVVG</sequence>
<evidence type="ECO:0000256" key="1">
    <source>
        <dbReference type="SAM" id="MobiDB-lite"/>
    </source>
</evidence>
<proteinExistence type="predicted"/>
<organism evidence="4 5">
    <name type="scientific">Arthrobacter echini</name>
    <dbReference type="NCBI Taxonomy" id="1529066"/>
    <lineage>
        <taxon>Bacteria</taxon>
        <taxon>Bacillati</taxon>
        <taxon>Actinomycetota</taxon>
        <taxon>Actinomycetes</taxon>
        <taxon>Micrococcales</taxon>
        <taxon>Micrococcaceae</taxon>
        <taxon>Arthrobacter</taxon>
    </lineage>
</organism>
<feature type="transmembrane region" description="Helical" evidence="2">
    <location>
        <begin position="120"/>
        <end position="141"/>
    </location>
</feature>
<keyword evidence="2" id="KW-0472">Membrane</keyword>
<dbReference type="Proteomes" id="UP000323410">
    <property type="component" value="Unassembled WGS sequence"/>
</dbReference>
<dbReference type="Pfam" id="PF10646">
    <property type="entry name" value="Germane"/>
    <property type="match status" value="1"/>
</dbReference>
<name>A0A5D0XS44_9MICC</name>
<feature type="region of interest" description="Disordered" evidence="1">
    <location>
        <begin position="75"/>
        <end position="115"/>
    </location>
</feature>
<dbReference type="InterPro" id="IPR019606">
    <property type="entry name" value="GerMN"/>
</dbReference>
<dbReference type="OrthoDB" id="4843507at2"/>
<feature type="region of interest" description="Disordered" evidence="1">
    <location>
        <begin position="30"/>
        <end position="53"/>
    </location>
</feature>
<feature type="compositionally biased region" description="Polar residues" evidence="1">
    <location>
        <begin position="30"/>
        <end position="47"/>
    </location>
</feature>
<dbReference type="SMART" id="SM00909">
    <property type="entry name" value="Germane"/>
    <property type="match status" value="1"/>
</dbReference>
<evidence type="ECO:0000256" key="2">
    <source>
        <dbReference type="SAM" id="Phobius"/>
    </source>
</evidence>